<evidence type="ECO:0000313" key="2">
    <source>
        <dbReference type="EMBL" id="KRK23427.1"/>
    </source>
</evidence>
<dbReference type="InterPro" id="IPR037461">
    <property type="entry name" value="CtCE2-like_dom"/>
</dbReference>
<dbReference type="RefSeq" id="WP_050338269.1">
    <property type="nucleotide sequence ID" value="NZ_AZCU01000016.1"/>
</dbReference>
<dbReference type="GeneID" id="49395410"/>
<reference evidence="2 3" key="1">
    <citation type="journal article" date="2015" name="Genome Announc.">
        <title>Expanding the biotechnology potential of lactobacilli through comparative genomics of 213 strains and associated genera.</title>
        <authorList>
            <person name="Sun Z."/>
            <person name="Harris H.M."/>
            <person name="McCann A."/>
            <person name="Guo C."/>
            <person name="Argimon S."/>
            <person name="Zhang W."/>
            <person name="Yang X."/>
            <person name="Jeffery I.B."/>
            <person name="Cooney J.C."/>
            <person name="Kagawa T.F."/>
            <person name="Liu W."/>
            <person name="Song Y."/>
            <person name="Salvetti E."/>
            <person name="Wrobel A."/>
            <person name="Rasinkangas P."/>
            <person name="Parkhill J."/>
            <person name="Rea M.C."/>
            <person name="O'Sullivan O."/>
            <person name="Ritari J."/>
            <person name="Douillard F.P."/>
            <person name="Paul Ross R."/>
            <person name="Yang R."/>
            <person name="Briner A.E."/>
            <person name="Felis G.E."/>
            <person name="de Vos W.M."/>
            <person name="Barrangou R."/>
            <person name="Klaenhammer T.R."/>
            <person name="Caufield P.W."/>
            <person name="Cui Y."/>
            <person name="Zhang H."/>
            <person name="O'Toole P.W."/>
        </authorList>
    </citation>
    <scope>NUCLEOTIDE SEQUENCE [LARGE SCALE GENOMIC DNA]</scope>
    <source>
        <strain evidence="2 3">DSM 20314</strain>
    </source>
</reference>
<dbReference type="InterPro" id="IPR036514">
    <property type="entry name" value="SGNH_hydro_sf"/>
</dbReference>
<protein>
    <recommendedName>
        <fullName evidence="1">SGNH hydrolase-type esterase domain-containing protein</fullName>
    </recommendedName>
</protein>
<proteinExistence type="predicted"/>
<dbReference type="CDD" id="cd01831">
    <property type="entry name" value="Endoglucanase_E_like"/>
    <property type="match status" value="1"/>
</dbReference>
<sequence>MDYQVTQANQPLMPAYFQGRWAIKEIEQQPVMYSTNLGAEMWFQATAASFVRITLLDLARDLPSWIAIQIDGLPFLRQAVMSEPIWLTLDGRPHVIRLVLSGNTDEDRVWDGNQGFAISALTSDGTLQPVQLGRHSLTWIGDSLTAGCWVAGRNPGEDYRGEANYAAVASDLLNSRNVRIAYSAVGLQKPGTGGVPVLPDALTAIDATTPWQPIPTDLVVINVGTNDRKLDDTAFTIVFRRFLNQVQRLYPNSRLAVLVPFNQAFATVIRAVTAEFMQIELIETATWHPSTTDDVHLDLAGSQLAGELLAQELTTRYATLFSGEPQR</sequence>
<evidence type="ECO:0000313" key="3">
    <source>
        <dbReference type="Proteomes" id="UP000051020"/>
    </source>
</evidence>
<dbReference type="GO" id="GO:0052689">
    <property type="term" value="F:carboxylic ester hydrolase activity"/>
    <property type="evidence" value="ECO:0007669"/>
    <property type="project" value="InterPro"/>
</dbReference>
<dbReference type="Proteomes" id="UP000051020">
    <property type="component" value="Unassembled WGS sequence"/>
</dbReference>
<feature type="domain" description="SGNH hydrolase-type esterase" evidence="1">
    <location>
        <begin position="140"/>
        <end position="266"/>
    </location>
</feature>
<dbReference type="Gene3D" id="3.40.50.1110">
    <property type="entry name" value="SGNH hydrolase"/>
    <property type="match status" value="1"/>
</dbReference>
<dbReference type="InterPro" id="IPR013830">
    <property type="entry name" value="SGNH_hydro"/>
</dbReference>
<organism evidence="2 3">
    <name type="scientific">Lactiplantibacillus pentosus DSM 20314</name>
    <dbReference type="NCBI Taxonomy" id="1423791"/>
    <lineage>
        <taxon>Bacteria</taxon>
        <taxon>Bacillati</taxon>
        <taxon>Bacillota</taxon>
        <taxon>Bacilli</taxon>
        <taxon>Lactobacillales</taxon>
        <taxon>Lactobacillaceae</taxon>
        <taxon>Lactiplantibacillus</taxon>
    </lineage>
</organism>
<gene>
    <name evidence="2" type="ORF">FD24_GL001112</name>
</gene>
<dbReference type="AlphaFoldDB" id="A0A837R763"/>
<evidence type="ECO:0000259" key="1">
    <source>
        <dbReference type="Pfam" id="PF13472"/>
    </source>
</evidence>
<comment type="caution">
    <text evidence="2">The sequence shown here is derived from an EMBL/GenBank/DDBJ whole genome shotgun (WGS) entry which is preliminary data.</text>
</comment>
<name>A0A837R763_LACPE</name>
<accession>A0A837R763</accession>
<dbReference type="EMBL" id="AZCU01000016">
    <property type="protein sequence ID" value="KRK23427.1"/>
    <property type="molecule type" value="Genomic_DNA"/>
</dbReference>
<dbReference type="Pfam" id="PF13472">
    <property type="entry name" value="Lipase_GDSL_2"/>
    <property type="match status" value="1"/>
</dbReference>
<dbReference type="SUPFAM" id="SSF52266">
    <property type="entry name" value="SGNH hydrolase"/>
    <property type="match status" value="1"/>
</dbReference>